<evidence type="ECO:0000256" key="1">
    <source>
        <dbReference type="SAM" id="MobiDB-lite"/>
    </source>
</evidence>
<accession>A0A5B7JFL2</accession>
<evidence type="ECO:0000313" key="3">
    <source>
        <dbReference type="Proteomes" id="UP000324222"/>
    </source>
</evidence>
<name>A0A5B7JFL2_PORTR</name>
<gene>
    <name evidence="2" type="ORF">E2C01_090756</name>
</gene>
<proteinExistence type="predicted"/>
<dbReference type="Proteomes" id="UP000324222">
    <property type="component" value="Unassembled WGS sequence"/>
</dbReference>
<dbReference type="EMBL" id="VSRR010102641">
    <property type="protein sequence ID" value="MPC95540.1"/>
    <property type="molecule type" value="Genomic_DNA"/>
</dbReference>
<organism evidence="2 3">
    <name type="scientific">Portunus trituberculatus</name>
    <name type="common">Swimming crab</name>
    <name type="synonym">Neptunus trituberculatus</name>
    <dbReference type="NCBI Taxonomy" id="210409"/>
    <lineage>
        <taxon>Eukaryota</taxon>
        <taxon>Metazoa</taxon>
        <taxon>Ecdysozoa</taxon>
        <taxon>Arthropoda</taxon>
        <taxon>Crustacea</taxon>
        <taxon>Multicrustacea</taxon>
        <taxon>Malacostraca</taxon>
        <taxon>Eumalacostraca</taxon>
        <taxon>Eucarida</taxon>
        <taxon>Decapoda</taxon>
        <taxon>Pleocyemata</taxon>
        <taxon>Brachyura</taxon>
        <taxon>Eubrachyura</taxon>
        <taxon>Portunoidea</taxon>
        <taxon>Portunidae</taxon>
        <taxon>Portuninae</taxon>
        <taxon>Portunus</taxon>
    </lineage>
</organism>
<feature type="region of interest" description="Disordered" evidence="1">
    <location>
        <begin position="114"/>
        <end position="135"/>
    </location>
</feature>
<sequence length="135" mass="15706">MSTESVQVRFNNLLNNSQPQEEEREESGKQHQNFRSRRQKTMADENLPLSGVHVWIKWPPAPVRTRRWPRDLDMAEGKVIPARPSRGWCLKAWPSQTNMNIPRRVAVLGVAIREPHHTTPPRQTHTTKPHMGRSH</sequence>
<reference evidence="2 3" key="1">
    <citation type="submission" date="2019-05" db="EMBL/GenBank/DDBJ databases">
        <title>Another draft genome of Portunus trituberculatus and its Hox gene families provides insights of decapod evolution.</title>
        <authorList>
            <person name="Jeong J.-H."/>
            <person name="Song I."/>
            <person name="Kim S."/>
            <person name="Choi T."/>
            <person name="Kim D."/>
            <person name="Ryu S."/>
            <person name="Kim W."/>
        </authorList>
    </citation>
    <scope>NUCLEOTIDE SEQUENCE [LARGE SCALE GENOMIC DNA]</scope>
    <source>
        <tissue evidence="2">Muscle</tissue>
    </source>
</reference>
<feature type="region of interest" description="Disordered" evidence="1">
    <location>
        <begin position="1"/>
        <end position="45"/>
    </location>
</feature>
<dbReference type="AlphaFoldDB" id="A0A5B7JFL2"/>
<feature type="compositionally biased region" description="Basic residues" evidence="1">
    <location>
        <begin position="125"/>
        <end position="135"/>
    </location>
</feature>
<feature type="compositionally biased region" description="Polar residues" evidence="1">
    <location>
        <begin position="1"/>
        <end position="19"/>
    </location>
</feature>
<comment type="caution">
    <text evidence="2">The sequence shown here is derived from an EMBL/GenBank/DDBJ whole genome shotgun (WGS) entry which is preliminary data.</text>
</comment>
<evidence type="ECO:0000313" key="2">
    <source>
        <dbReference type="EMBL" id="MPC95540.1"/>
    </source>
</evidence>
<protein>
    <submittedName>
        <fullName evidence="2">Uncharacterized protein</fullName>
    </submittedName>
</protein>
<keyword evidence="3" id="KW-1185">Reference proteome</keyword>